<sequence length="317" mass="33912">MISKKGQVRRLGFLLLDGYGLMSTAAAMEPFRAANLFSPSPLYEMQTLHRPGGEGRSSVGAAFPSVPYAQAPADLDILFVVAGGDPMALRDPALFSWLARQARAGVALGGISGGAVVLAAAGLLEGYRFTAHWHHEAEIRATWPALLLERRLFLIDRDRYTCAGGTSPLDMMHALIARDHGTRFAQRIADWFIQTEIRPAEAPQQGSLAARYGDLPAAVEAAVTLMESHIADPLDLGQLADLSGLSSRQLQRQTRAATGLSVMALYRGIRLATARELLSRPGLSVGEVAQMTGFTSQAHFAEAFGKAYGQAPSGVRG</sequence>
<evidence type="ECO:0000313" key="7">
    <source>
        <dbReference type="Proteomes" id="UP000231655"/>
    </source>
</evidence>
<dbReference type="InterPro" id="IPR018062">
    <property type="entry name" value="HTH_AraC-typ_CS"/>
</dbReference>
<dbReference type="InterPro" id="IPR018060">
    <property type="entry name" value="HTH_AraC"/>
</dbReference>
<name>A0A285HXM9_9RHOB</name>
<dbReference type="InterPro" id="IPR029062">
    <property type="entry name" value="Class_I_gatase-like"/>
</dbReference>
<reference evidence="5 8" key="2">
    <citation type="journal article" date="2018" name="Int. J. Syst. Evol. Microbiol.">
        <title>Pseudooceanicola lipolyticus sp. nov., a marine alphaproteobacterium, reclassification of Oceanicola flagellatus as Pseudooceanicola flagellatus comb. nov. and emended description of the genus Pseudooceanicola.</title>
        <authorList>
            <person name="Huang M.-M."/>
            <person name="Guo L.-L."/>
            <person name="Wu Y.-H."/>
            <person name="Lai Q.-L."/>
            <person name="Shao Z.-Z."/>
            <person name="Wang C.-S."/>
            <person name="Wu M."/>
            <person name="Xu X.-W."/>
        </authorList>
    </citation>
    <scope>NUCLEOTIDE SEQUENCE [LARGE SCALE GENOMIC DNA]</scope>
    <source>
        <strain evidence="5 8">Ar-45</strain>
    </source>
</reference>
<dbReference type="SMART" id="SM00342">
    <property type="entry name" value="HTH_ARAC"/>
    <property type="match status" value="1"/>
</dbReference>
<evidence type="ECO:0000256" key="2">
    <source>
        <dbReference type="ARBA" id="ARBA00023125"/>
    </source>
</evidence>
<evidence type="ECO:0000259" key="4">
    <source>
        <dbReference type="PROSITE" id="PS01124"/>
    </source>
</evidence>
<keyword evidence="2" id="KW-0238">DNA-binding</keyword>
<evidence type="ECO:0000313" key="5">
    <source>
        <dbReference type="EMBL" id="PJE27476.1"/>
    </source>
</evidence>
<dbReference type="InterPro" id="IPR052158">
    <property type="entry name" value="INH-QAR"/>
</dbReference>
<dbReference type="PRINTS" id="PR00032">
    <property type="entry name" value="HTHARAC"/>
</dbReference>
<dbReference type="PANTHER" id="PTHR43130">
    <property type="entry name" value="ARAC-FAMILY TRANSCRIPTIONAL REGULATOR"/>
    <property type="match status" value="1"/>
</dbReference>
<dbReference type="Proteomes" id="UP000231702">
    <property type="component" value="Unassembled WGS sequence"/>
</dbReference>
<dbReference type="Proteomes" id="UP000231655">
    <property type="component" value="Unassembled WGS sequence"/>
</dbReference>
<accession>A0A285HXM9</accession>
<evidence type="ECO:0000313" key="8">
    <source>
        <dbReference type="Proteomes" id="UP000231702"/>
    </source>
</evidence>
<feature type="domain" description="HTH araC/xylS-type" evidence="4">
    <location>
        <begin position="220"/>
        <end position="317"/>
    </location>
</feature>
<dbReference type="InterPro" id="IPR002818">
    <property type="entry name" value="DJ-1/PfpI"/>
</dbReference>
<dbReference type="Gene3D" id="1.10.10.60">
    <property type="entry name" value="Homeodomain-like"/>
    <property type="match status" value="1"/>
</dbReference>
<keyword evidence="8" id="KW-1185">Reference proteome</keyword>
<dbReference type="PANTHER" id="PTHR43130:SF3">
    <property type="entry name" value="HTH-TYPE TRANSCRIPTIONAL REGULATOR RV1931C"/>
    <property type="match status" value="1"/>
</dbReference>
<keyword evidence="1" id="KW-0805">Transcription regulation</keyword>
<dbReference type="PROSITE" id="PS01124">
    <property type="entry name" value="HTH_ARAC_FAMILY_2"/>
    <property type="match status" value="1"/>
</dbReference>
<dbReference type="EMBL" id="OBEA01000001">
    <property type="protein sequence ID" value="SNY39461.1"/>
    <property type="molecule type" value="Genomic_DNA"/>
</dbReference>
<dbReference type="CDD" id="cd03136">
    <property type="entry name" value="GATase1_AraC_ArgR_like"/>
    <property type="match status" value="1"/>
</dbReference>
<dbReference type="Pfam" id="PF01965">
    <property type="entry name" value="DJ-1_PfpI"/>
    <property type="match status" value="1"/>
</dbReference>
<protein>
    <submittedName>
        <fullName evidence="5">GlxA family transcriptional regulator</fullName>
    </submittedName>
    <submittedName>
        <fullName evidence="6">Transcriptional regulator, AraC family with amidase-like domain</fullName>
    </submittedName>
</protein>
<dbReference type="Gene3D" id="3.40.50.880">
    <property type="match status" value="1"/>
</dbReference>
<keyword evidence="3" id="KW-0804">Transcription</keyword>
<dbReference type="EMBL" id="PGTD01000017">
    <property type="protein sequence ID" value="PJE27476.1"/>
    <property type="molecule type" value="Genomic_DNA"/>
</dbReference>
<organism evidence="6 7">
    <name type="scientific">Pseudooceanicola antarcticus</name>
    <dbReference type="NCBI Taxonomy" id="1247613"/>
    <lineage>
        <taxon>Bacteria</taxon>
        <taxon>Pseudomonadati</taxon>
        <taxon>Pseudomonadota</taxon>
        <taxon>Alphaproteobacteria</taxon>
        <taxon>Rhodobacterales</taxon>
        <taxon>Paracoccaceae</taxon>
        <taxon>Pseudooceanicola</taxon>
    </lineage>
</organism>
<evidence type="ECO:0000256" key="3">
    <source>
        <dbReference type="ARBA" id="ARBA00023163"/>
    </source>
</evidence>
<dbReference type="GO" id="GO:0043565">
    <property type="term" value="F:sequence-specific DNA binding"/>
    <property type="evidence" value="ECO:0007669"/>
    <property type="project" value="InterPro"/>
</dbReference>
<dbReference type="AlphaFoldDB" id="A0A285HXM9"/>
<dbReference type="SUPFAM" id="SSF46689">
    <property type="entry name" value="Homeodomain-like"/>
    <property type="match status" value="1"/>
</dbReference>
<dbReference type="SUPFAM" id="SSF52317">
    <property type="entry name" value="Class I glutamine amidotransferase-like"/>
    <property type="match status" value="1"/>
</dbReference>
<dbReference type="InterPro" id="IPR009057">
    <property type="entry name" value="Homeodomain-like_sf"/>
</dbReference>
<dbReference type="OrthoDB" id="9793400at2"/>
<dbReference type="InterPro" id="IPR020449">
    <property type="entry name" value="Tscrpt_reg_AraC-type_HTH"/>
</dbReference>
<dbReference type="Pfam" id="PF12833">
    <property type="entry name" value="HTH_18"/>
    <property type="match status" value="1"/>
</dbReference>
<gene>
    <name evidence="5" type="ORF">CVM39_12860</name>
    <name evidence="6" type="ORF">SAMN06297129_0589</name>
</gene>
<evidence type="ECO:0000313" key="6">
    <source>
        <dbReference type="EMBL" id="SNY39461.1"/>
    </source>
</evidence>
<evidence type="ECO:0000256" key="1">
    <source>
        <dbReference type="ARBA" id="ARBA00023015"/>
    </source>
</evidence>
<proteinExistence type="predicted"/>
<dbReference type="GO" id="GO:0003700">
    <property type="term" value="F:DNA-binding transcription factor activity"/>
    <property type="evidence" value="ECO:0007669"/>
    <property type="project" value="InterPro"/>
</dbReference>
<reference evidence="6 7" key="1">
    <citation type="submission" date="2017-09" db="EMBL/GenBank/DDBJ databases">
        <authorList>
            <person name="Ehlers B."/>
            <person name="Leendertz F.H."/>
        </authorList>
    </citation>
    <scope>NUCLEOTIDE SEQUENCE [LARGE SCALE GENOMIC DNA]</scope>
    <source>
        <strain evidence="6 7">CGMCC 1.12662</strain>
    </source>
</reference>
<dbReference type="PROSITE" id="PS00041">
    <property type="entry name" value="HTH_ARAC_FAMILY_1"/>
    <property type="match status" value="1"/>
</dbReference>